<name>A0AAV3Z3W6_9GAST</name>
<comment type="caution">
    <text evidence="1">The sequence shown here is derived from an EMBL/GenBank/DDBJ whole genome shotgun (WGS) entry which is preliminary data.</text>
</comment>
<dbReference type="Proteomes" id="UP000735302">
    <property type="component" value="Unassembled WGS sequence"/>
</dbReference>
<gene>
    <name evidence="1" type="ORF">PoB_001663000</name>
</gene>
<sequence>MAESSPGEAGIPVRAHFVAASNNSADLVGFIKHCIRRLNEMDLLSEKYLYLRVRWLGYRHNYRHLKGYKMEQKKRIRKQCSCTGHDAKPKCQMMEPFTTSVISEFLSPIRLGIRMRSIG</sequence>
<accession>A0AAV3Z3W6</accession>
<keyword evidence="2" id="KW-1185">Reference proteome</keyword>
<organism evidence="1 2">
    <name type="scientific">Plakobranchus ocellatus</name>
    <dbReference type="NCBI Taxonomy" id="259542"/>
    <lineage>
        <taxon>Eukaryota</taxon>
        <taxon>Metazoa</taxon>
        <taxon>Spiralia</taxon>
        <taxon>Lophotrochozoa</taxon>
        <taxon>Mollusca</taxon>
        <taxon>Gastropoda</taxon>
        <taxon>Heterobranchia</taxon>
        <taxon>Euthyneura</taxon>
        <taxon>Panpulmonata</taxon>
        <taxon>Sacoglossa</taxon>
        <taxon>Placobranchoidea</taxon>
        <taxon>Plakobranchidae</taxon>
        <taxon>Plakobranchus</taxon>
    </lineage>
</organism>
<proteinExistence type="predicted"/>
<dbReference type="EMBL" id="BLXT01001985">
    <property type="protein sequence ID" value="GFN90124.1"/>
    <property type="molecule type" value="Genomic_DNA"/>
</dbReference>
<evidence type="ECO:0000313" key="1">
    <source>
        <dbReference type="EMBL" id="GFN90124.1"/>
    </source>
</evidence>
<evidence type="ECO:0000313" key="2">
    <source>
        <dbReference type="Proteomes" id="UP000735302"/>
    </source>
</evidence>
<protein>
    <submittedName>
        <fullName evidence="1">Uncharacterized protein</fullName>
    </submittedName>
</protein>
<reference evidence="1 2" key="1">
    <citation type="journal article" date="2021" name="Elife">
        <title>Chloroplast acquisition without the gene transfer in kleptoplastic sea slugs, Plakobranchus ocellatus.</title>
        <authorList>
            <person name="Maeda T."/>
            <person name="Takahashi S."/>
            <person name="Yoshida T."/>
            <person name="Shimamura S."/>
            <person name="Takaki Y."/>
            <person name="Nagai Y."/>
            <person name="Toyoda A."/>
            <person name="Suzuki Y."/>
            <person name="Arimoto A."/>
            <person name="Ishii H."/>
            <person name="Satoh N."/>
            <person name="Nishiyama T."/>
            <person name="Hasebe M."/>
            <person name="Maruyama T."/>
            <person name="Minagawa J."/>
            <person name="Obokata J."/>
            <person name="Shigenobu S."/>
        </authorList>
    </citation>
    <scope>NUCLEOTIDE SEQUENCE [LARGE SCALE GENOMIC DNA]</scope>
</reference>
<dbReference type="AlphaFoldDB" id="A0AAV3Z3W6"/>